<accession>A0ACB0JBQ8</accession>
<protein>
    <submittedName>
        <fullName evidence="1">Uncharacterized protein</fullName>
    </submittedName>
</protein>
<keyword evidence="2" id="KW-1185">Reference proteome</keyword>
<comment type="caution">
    <text evidence="1">The sequence shown here is derived from an EMBL/GenBank/DDBJ whole genome shotgun (WGS) entry which is preliminary data.</text>
</comment>
<evidence type="ECO:0000313" key="1">
    <source>
        <dbReference type="EMBL" id="CAJ2641398.1"/>
    </source>
</evidence>
<sequence>MLFSKAVNSEARVRQTGQSLGIAAAHSFIVGLLTEVLGFLEKRQPFSYKYFLLFLTLIRVFRQATMERQNTQEAVKGKSSRRGKGTAPSRSQPPRRSARLKRSTEAKFEVIVLSSDSSDLDEIDEDYAEFLKVYKPQDSYPQAPTSSGEEGSQKTVESKPIIAVEVDSDSEQLDEGLPRLSVDISWVANEVRETPSIFSGCTGGHKEMFYEVENASVSHWEIRVPPLGRRICSNWGLGTIPVYQIIFEHMGYRLPFTDLEVAVFRYLRVTPSQLHSNSMAFLRAFQVTCKFLNIAPTLKLFFHAFFLQRSCPKGEKAKGKASKSGEVLEGSKFGWVSFRQRKSFFRIYEDSIRGFKERYYVVRPITSEGWKHVCYRGPKKDAHGEIVRDPSGVAVEVDYGSFPFYWNKSHYDLLPRDLTITKSDLSPEEAADYKRLEDYVGSFPRVSLEDSNGNLIRDEAGRPKKVLKLIDTKRLLACKTDGDVVAFFRMLVFYAL</sequence>
<gene>
    <name evidence="1" type="ORF">MILVUS5_LOCUS11056</name>
</gene>
<proteinExistence type="predicted"/>
<reference evidence="1" key="1">
    <citation type="submission" date="2023-10" db="EMBL/GenBank/DDBJ databases">
        <authorList>
            <person name="Rodriguez Cubillos JULIANA M."/>
            <person name="De Vega J."/>
        </authorList>
    </citation>
    <scope>NUCLEOTIDE SEQUENCE</scope>
</reference>
<dbReference type="Proteomes" id="UP001177021">
    <property type="component" value="Unassembled WGS sequence"/>
</dbReference>
<name>A0ACB0JBQ8_TRIPR</name>
<evidence type="ECO:0000313" key="2">
    <source>
        <dbReference type="Proteomes" id="UP001177021"/>
    </source>
</evidence>
<organism evidence="1 2">
    <name type="scientific">Trifolium pratense</name>
    <name type="common">Red clover</name>
    <dbReference type="NCBI Taxonomy" id="57577"/>
    <lineage>
        <taxon>Eukaryota</taxon>
        <taxon>Viridiplantae</taxon>
        <taxon>Streptophyta</taxon>
        <taxon>Embryophyta</taxon>
        <taxon>Tracheophyta</taxon>
        <taxon>Spermatophyta</taxon>
        <taxon>Magnoliopsida</taxon>
        <taxon>eudicotyledons</taxon>
        <taxon>Gunneridae</taxon>
        <taxon>Pentapetalae</taxon>
        <taxon>rosids</taxon>
        <taxon>fabids</taxon>
        <taxon>Fabales</taxon>
        <taxon>Fabaceae</taxon>
        <taxon>Papilionoideae</taxon>
        <taxon>50 kb inversion clade</taxon>
        <taxon>NPAAA clade</taxon>
        <taxon>Hologalegina</taxon>
        <taxon>IRL clade</taxon>
        <taxon>Trifolieae</taxon>
        <taxon>Trifolium</taxon>
    </lineage>
</organism>
<dbReference type="EMBL" id="CASHSV030000024">
    <property type="protein sequence ID" value="CAJ2641398.1"/>
    <property type="molecule type" value="Genomic_DNA"/>
</dbReference>